<name>A0A0F7K0T8_9GAMM</name>
<dbReference type="PANTHER" id="PTHR30558">
    <property type="entry name" value="EXBD MEMBRANE COMPONENT OF PMF-DRIVEN MACROMOLECULE IMPORT SYSTEM"/>
    <property type="match status" value="1"/>
</dbReference>
<dbReference type="GO" id="GO:0005886">
    <property type="term" value="C:plasma membrane"/>
    <property type="evidence" value="ECO:0007669"/>
    <property type="project" value="UniProtKB-SubCell"/>
</dbReference>
<evidence type="ECO:0000256" key="3">
    <source>
        <dbReference type="ARBA" id="ARBA00022475"/>
    </source>
</evidence>
<evidence type="ECO:0000256" key="2">
    <source>
        <dbReference type="ARBA" id="ARBA00005811"/>
    </source>
</evidence>
<organism evidence="9 10">
    <name type="scientific">Sedimenticola thiotaurini</name>
    <dbReference type="NCBI Taxonomy" id="1543721"/>
    <lineage>
        <taxon>Bacteria</taxon>
        <taxon>Pseudomonadati</taxon>
        <taxon>Pseudomonadota</taxon>
        <taxon>Gammaproteobacteria</taxon>
        <taxon>Chromatiales</taxon>
        <taxon>Sedimenticolaceae</taxon>
        <taxon>Sedimenticola</taxon>
    </lineage>
</organism>
<dbReference type="RefSeq" id="WP_046859511.1">
    <property type="nucleotide sequence ID" value="NZ_CP011412.1"/>
</dbReference>
<feature type="transmembrane region" description="Helical" evidence="8">
    <location>
        <begin position="20"/>
        <end position="39"/>
    </location>
</feature>
<keyword evidence="6 8" id="KW-0472">Membrane</keyword>
<proteinExistence type="inferred from homology"/>
<protein>
    <recommendedName>
        <fullName evidence="11">Biopolymer transporter ExbD</fullName>
    </recommendedName>
</protein>
<reference evidence="9 10" key="1">
    <citation type="journal article" date="2015" name="Genome Announc.">
        <title>Complete Genome Sequence of Sedimenticola thiotaurini Strain SIP-G1, a Polyphosphate- and Polyhydroxyalkanoate-Accumulating Sulfur-Oxidizing Gammaproteobacterium Isolated from Salt Marsh Sediments.</title>
        <authorList>
            <person name="Flood B.E."/>
            <person name="Jones D.S."/>
            <person name="Bailey J.V."/>
        </authorList>
    </citation>
    <scope>NUCLEOTIDE SEQUENCE [LARGE SCALE GENOMIC DNA]</scope>
    <source>
        <strain evidence="9 10">SIP-G1</strain>
    </source>
</reference>
<keyword evidence="7" id="KW-0813">Transport</keyword>
<evidence type="ECO:0000256" key="4">
    <source>
        <dbReference type="ARBA" id="ARBA00022692"/>
    </source>
</evidence>
<gene>
    <name evidence="9" type="ORF">AAY24_09665</name>
</gene>
<evidence type="ECO:0000256" key="7">
    <source>
        <dbReference type="RuleBase" id="RU003879"/>
    </source>
</evidence>
<keyword evidence="4 7" id="KW-0812">Transmembrane</keyword>
<dbReference type="Pfam" id="PF02472">
    <property type="entry name" value="ExbD"/>
    <property type="match status" value="1"/>
</dbReference>
<accession>A0A0F7K0T8</accession>
<evidence type="ECO:0000313" key="9">
    <source>
        <dbReference type="EMBL" id="AKH20578.1"/>
    </source>
</evidence>
<evidence type="ECO:0000256" key="1">
    <source>
        <dbReference type="ARBA" id="ARBA00004162"/>
    </source>
</evidence>
<evidence type="ECO:0000256" key="6">
    <source>
        <dbReference type="ARBA" id="ARBA00023136"/>
    </source>
</evidence>
<keyword evidence="10" id="KW-1185">Reference proteome</keyword>
<dbReference type="Proteomes" id="UP000034410">
    <property type="component" value="Chromosome"/>
</dbReference>
<dbReference type="EMBL" id="CP011412">
    <property type="protein sequence ID" value="AKH20578.1"/>
    <property type="molecule type" value="Genomic_DNA"/>
</dbReference>
<evidence type="ECO:0000256" key="5">
    <source>
        <dbReference type="ARBA" id="ARBA00022989"/>
    </source>
</evidence>
<dbReference type="OrthoDB" id="9793581at2"/>
<dbReference type="KEGG" id="seds:AAY24_09665"/>
<dbReference type="GO" id="GO:0022857">
    <property type="term" value="F:transmembrane transporter activity"/>
    <property type="evidence" value="ECO:0007669"/>
    <property type="project" value="InterPro"/>
</dbReference>
<dbReference type="AlphaFoldDB" id="A0A0F7K0T8"/>
<evidence type="ECO:0000313" key="10">
    <source>
        <dbReference type="Proteomes" id="UP000034410"/>
    </source>
</evidence>
<sequence length="152" mass="16806">MQTPSRQPSFSQGEGRRRGIISLTPLIDVVFILLVFFMLSSSFLEWRAITVATTGSSTTGSGERSRESLLLSVSDVTIRLNGEQISIRELIPLLQRQMEADPTLFIQVMPIGETRLQSVVKLLDQFKLAGITRFRLIRDGNWSTPPAGVAGS</sequence>
<comment type="similarity">
    <text evidence="2 7">Belongs to the ExbD/TolR family.</text>
</comment>
<evidence type="ECO:0000256" key="8">
    <source>
        <dbReference type="SAM" id="Phobius"/>
    </source>
</evidence>
<evidence type="ECO:0008006" key="11">
    <source>
        <dbReference type="Google" id="ProtNLM"/>
    </source>
</evidence>
<dbReference type="PATRIC" id="fig|1543721.4.peg.2007"/>
<keyword evidence="7" id="KW-0653">Protein transport</keyword>
<comment type="subcellular location">
    <subcellularLocation>
        <location evidence="1">Cell membrane</location>
        <topology evidence="1">Single-pass membrane protein</topology>
    </subcellularLocation>
    <subcellularLocation>
        <location evidence="7">Cell membrane</location>
        <topology evidence="7">Single-pass type II membrane protein</topology>
    </subcellularLocation>
</comment>
<dbReference type="GO" id="GO:0015031">
    <property type="term" value="P:protein transport"/>
    <property type="evidence" value="ECO:0007669"/>
    <property type="project" value="UniProtKB-KW"/>
</dbReference>
<keyword evidence="5 8" id="KW-1133">Transmembrane helix</keyword>
<keyword evidence="3" id="KW-1003">Cell membrane</keyword>
<dbReference type="InterPro" id="IPR003400">
    <property type="entry name" value="ExbD"/>
</dbReference>